<evidence type="ECO:0000313" key="2">
    <source>
        <dbReference type="Proteomes" id="UP001317742"/>
    </source>
</evidence>
<accession>A0ABN6S3C8</accession>
<protein>
    <submittedName>
        <fullName evidence="1">Uncharacterized protein</fullName>
    </submittedName>
</protein>
<dbReference type="EMBL" id="AP026709">
    <property type="protein sequence ID" value="BDQ37736.1"/>
    <property type="molecule type" value="Genomic_DNA"/>
</dbReference>
<organism evidence="1 2">
    <name type="scientific">Pseudodesulfovibrio nedwellii</name>
    <dbReference type="NCBI Taxonomy" id="2973072"/>
    <lineage>
        <taxon>Bacteria</taxon>
        <taxon>Pseudomonadati</taxon>
        <taxon>Thermodesulfobacteriota</taxon>
        <taxon>Desulfovibrionia</taxon>
        <taxon>Desulfovibrionales</taxon>
        <taxon>Desulfovibrionaceae</taxon>
    </lineage>
</organism>
<dbReference type="RefSeq" id="WP_281760255.1">
    <property type="nucleotide sequence ID" value="NZ_AP026709.1"/>
</dbReference>
<evidence type="ECO:0000313" key="1">
    <source>
        <dbReference type="EMBL" id="BDQ37736.1"/>
    </source>
</evidence>
<sequence>MTDFHFSLRFSPDKIPALASKYNPKDDLEVEQIGKTAQERGFLLKPEFLKICA</sequence>
<keyword evidence="2" id="KW-1185">Reference proteome</keyword>
<dbReference type="Proteomes" id="UP001317742">
    <property type="component" value="Chromosome"/>
</dbReference>
<reference evidence="1 2" key="1">
    <citation type="submission" date="2022-08" db="EMBL/GenBank/DDBJ databases">
        <title>Genome Sequence of the sulphate-reducing bacterium, Pseudodesulfovibrio sp. SYK.</title>
        <authorList>
            <person name="Kondo R."/>
            <person name="Kataoka T."/>
        </authorList>
    </citation>
    <scope>NUCLEOTIDE SEQUENCE [LARGE SCALE GENOMIC DNA]</scope>
    <source>
        <strain evidence="1 2">SYK</strain>
    </source>
</reference>
<gene>
    <name evidence="1" type="ORF">SYK_20960</name>
</gene>
<proteinExistence type="predicted"/>
<name>A0ABN6S3C8_9BACT</name>